<evidence type="ECO:0000256" key="9">
    <source>
        <dbReference type="ARBA" id="ARBA00022989"/>
    </source>
</evidence>
<dbReference type="PANTHER" id="PTHR30529">
    <property type="entry name" value="CYTOCHROME B561"/>
    <property type="match status" value="1"/>
</dbReference>
<keyword evidence="6 13" id="KW-0812">Transmembrane</keyword>
<evidence type="ECO:0000256" key="7">
    <source>
        <dbReference type="ARBA" id="ARBA00022723"/>
    </source>
</evidence>
<evidence type="ECO:0000256" key="12">
    <source>
        <dbReference type="ARBA" id="ARBA00037975"/>
    </source>
</evidence>
<dbReference type="InterPro" id="IPR052168">
    <property type="entry name" value="Cytochrome_b561_oxidase"/>
</dbReference>
<evidence type="ECO:0000256" key="2">
    <source>
        <dbReference type="ARBA" id="ARBA00004651"/>
    </source>
</evidence>
<keyword evidence="8" id="KW-0249">Electron transport</keyword>
<keyword evidence="4" id="KW-1003">Cell membrane</keyword>
<feature type="transmembrane region" description="Helical" evidence="13">
    <location>
        <begin position="130"/>
        <end position="149"/>
    </location>
</feature>
<keyword evidence="10" id="KW-0408">Iron</keyword>
<dbReference type="EMBL" id="LS423452">
    <property type="protein sequence ID" value="SPS06321.1"/>
    <property type="molecule type" value="Genomic_DNA"/>
</dbReference>
<evidence type="ECO:0000256" key="11">
    <source>
        <dbReference type="ARBA" id="ARBA00023136"/>
    </source>
</evidence>
<comment type="subcellular location">
    <subcellularLocation>
        <location evidence="2">Cell membrane</location>
        <topology evidence="2">Multi-pass membrane protein</topology>
    </subcellularLocation>
</comment>
<feature type="domain" description="Cytochrome b561 bacterial/Ni-hydrogenase" evidence="14">
    <location>
        <begin position="2"/>
        <end position="159"/>
    </location>
</feature>
<evidence type="ECO:0000256" key="13">
    <source>
        <dbReference type="SAM" id="Phobius"/>
    </source>
</evidence>
<dbReference type="Pfam" id="PF01292">
    <property type="entry name" value="Ni_hydr_CYTB"/>
    <property type="match status" value="1"/>
</dbReference>
<evidence type="ECO:0000256" key="1">
    <source>
        <dbReference type="ARBA" id="ARBA00001970"/>
    </source>
</evidence>
<evidence type="ECO:0000256" key="10">
    <source>
        <dbReference type="ARBA" id="ARBA00023004"/>
    </source>
</evidence>
<dbReference type="InterPro" id="IPR011577">
    <property type="entry name" value="Cyt_b561_bac/Ni-Hgenase"/>
</dbReference>
<gene>
    <name evidence="15" type="primary">cybB</name>
    <name evidence="15" type="ORF">NITFAB_1911</name>
</gene>
<keyword evidence="9 13" id="KW-1133">Transmembrane helix</keyword>
<dbReference type="GO" id="GO:0046872">
    <property type="term" value="F:metal ion binding"/>
    <property type="evidence" value="ECO:0007669"/>
    <property type="project" value="UniProtKB-KW"/>
</dbReference>
<dbReference type="SUPFAM" id="SSF81342">
    <property type="entry name" value="Transmembrane di-heme cytochromes"/>
    <property type="match status" value="1"/>
</dbReference>
<keyword evidence="3" id="KW-0813">Transport</keyword>
<evidence type="ECO:0000256" key="3">
    <source>
        <dbReference type="ARBA" id="ARBA00022448"/>
    </source>
</evidence>
<proteinExistence type="inferred from homology"/>
<accession>A0A2X0SG04</accession>
<keyword evidence="7" id="KW-0479">Metal-binding</keyword>
<sequence length="162" mass="18258">MLLLFMAVYGCIELHEFFPKGSDLRTTLKTWHFMLGLSVLVLASIRLVVHMTSPVPRIEPNPPKWQKQSARLMHMALYALMFGMPLAGWLLLSAKGAAIPFFGVHLPALISKSEYLADIIEEIHEAGGTIGYFLIGLHAAAALYHHYFVRDNTLRRMLPNQD</sequence>
<evidence type="ECO:0000256" key="6">
    <source>
        <dbReference type="ARBA" id="ARBA00022692"/>
    </source>
</evidence>
<feature type="transmembrane region" description="Helical" evidence="13">
    <location>
        <begin position="30"/>
        <end position="49"/>
    </location>
</feature>
<evidence type="ECO:0000259" key="14">
    <source>
        <dbReference type="Pfam" id="PF01292"/>
    </source>
</evidence>
<dbReference type="GO" id="GO:0022904">
    <property type="term" value="P:respiratory electron transport chain"/>
    <property type="evidence" value="ECO:0007669"/>
    <property type="project" value="InterPro"/>
</dbReference>
<keyword evidence="5" id="KW-0349">Heme</keyword>
<evidence type="ECO:0000313" key="15">
    <source>
        <dbReference type="EMBL" id="SPS06321.1"/>
    </source>
</evidence>
<dbReference type="GO" id="GO:0020037">
    <property type="term" value="F:heme binding"/>
    <property type="evidence" value="ECO:0007669"/>
    <property type="project" value="TreeGrafter"/>
</dbReference>
<keyword evidence="11 13" id="KW-0472">Membrane</keyword>
<dbReference type="AlphaFoldDB" id="A0A2X0SG04"/>
<dbReference type="GO" id="GO:0009055">
    <property type="term" value="F:electron transfer activity"/>
    <property type="evidence" value="ECO:0007669"/>
    <property type="project" value="InterPro"/>
</dbReference>
<dbReference type="PANTHER" id="PTHR30529:SF3">
    <property type="entry name" value="CYTOCHROME B561 HOMOLOG 1"/>
    <property type="match status" value="1"/>
</dbReference>
<evidence type="ECO:0000256" key="8">
    <source>
        <dbReference type="ARBA" id="ARBA00022982"/>
    </source>
</evidence>
<feature type="transmembrane region" description="Helical" evidence="13">
    <location>
        <begin position="70"/>
        <end position="92"/>
    </location>
</feature>
<organism evidence="15">
    <name type="scientific">Candidatus Nitrotoga fabula</name>
    <dbReference type="NCBI Taxonomy" id="2182327"/>
    <lineage>
        <taxon>Bacteria</taxon>
        <taxon>Pseudomonadati</taxon>
        <taxon>Pseudomonadota</taxon>
        <taxon>Betaproteobacteria</taxon>
        <taxon>Nitrosomonadales</taxon>
        <taxon>Gallionellaceae</taxon>
        <taxon>Candidatus Nitrotoga</taxon>
    </lineage>
</organism>
<comment type="cofactor">
    <cofactor evidence="1">
        <name>heme b</name>
        <dbReference type="ChEBI" id="CHEBI:60344"/>
    </cofactor>
</comment>
<reference evidence="15" key="1">
    <citation type="submission" date="2018-05" db="EMBL/GenBank/DDBJ databases">
        <authorList>
            <person name="Lanie J.A."/>
            <person name="Ng W.-L."/>
            <person name="Kazmierczak K.M."/>
            <person name="Andrzejewski T.M."/>
            <person name="Davidsen T.M."/>
            <person name="Wayne K.J."/>
            <person name="Tettelin H."/>
            <person name="Glass J.I."/>
            <person name="Rusch D."/>
            <person name="Podicherti R."/>
            <person name="Tsui H.-C.T."/>
            <person name="Winkler M.E."/>
        </authorList>
    </citation>
    <scope>NUCLEOTIDE SEQUENCE</scope>
    <source>
        <strain evidence="15">KNB</strain>
    </source>
</reference>
<protein>
    <submittedName>
        <fullName evidence="15">Cytochrome b561</fullName>
    </submittedName>
</protein>
<dbReference type="InterPro" id="IPR016174">
    <property type="entry name" value="Di-haem_cyt_TM"/>
</dbReference>
<name>A0A2X0SG04_9PROT</name>
<evidence type="ECO:0000256" key="5">
    <source>
        <dbReference type="ARBA" id="ARBA00022617"/>
    </source>
</evidence>
<comment type="similarity">
    <text evidence="12">Belongs to the cytochrome b561 family.</text>
</comment>
<evidence type="ECO:0000256" key="4">
    <source>
        <dbReference type="ARBA" id="ARBA00022475"/>
    </source>
</evidence>
<dbReference type="GO" id="GO:0005886">
    <property type="term" value="C:plasma membrane"/>
    <property type="evidence" value="ECO:0007669"/>
    <property type="project" value="UniProtKB-SubCell"/>
</dbReference>